<dbReference type="AlphaFoldDB" id="A0AA88GS64"/>
<protein>
    <submittedName>
        <fullName evidence="1">Uncharacterized protein</fullName>
    </submittedName>
</protein>
<dbReference type="Proteomes" id="UP000816034">
    <property type="component" value="Unassembled WGS sequence"/>
</dbReference>
<sequence length="100" mass="11707">MNRSSLVLSKLFKSSPRSSFLMRAALSTPTRVRAFHQTSMRRDEEELQKTPEVKVKPAWQGWVKDVLNFFYYPMRWTLLFAVLAVLLKSSQLAKQKESQQ</sequence>
<gene>
    <name evidence="1" type="ORF">C9374_004154</name>
</gene>
<name>A0AA88GS64_NAELO</name>
<proteinExistence type="predicted"/>
<keyword evidence="2" id="KW-1185">Reference proteome</keyword>
<dbReference type="EMBL" id="PYSW02000020">
    <property type="protein sequence ID" value="KAG2383483.1"/>
    <property type="molecule type" value="Genomic_DNA"/>
</dbReference>
<dbReference type="RefSeq" id="XP_044549162.1">
    <property type="nucleotide sequence ID" value="XM_044693762.1"/>
</dbReference>
<accession>A0AA88GS64</accession>
<evidence type="ECO:0000313" key="2">
    <source>
        <dbReference type="Proteomes" id="UP000816034"/>
    </source>
</evidence>
<dbReference type="GeneID" id="68096609"/>
<reference evidence="1 2" key="1">
    <citation type="journal article" date="2018" name="BMC Genomics">
        <title>The genome of Naegleria lovaniensis, the basis for a comparative approach to unravel pathogenicity factors of the human pathogenic amoeba N. fowleri.</title>
        <authorList>
            <person name="Liechti N."/>
            <person name="Schurch N."/>
            <person name="Bruggmann R."/>
            <person name="Wittwer M."/>
        </authorList>
    </citation>
    <scope>NUCLEOTIDE SEQUENCE [LARGE SCALE GENOMIC DNA]</scope>
    <source>
        <strain evidence="1 2">ATCC 30569</strain>
    </source>
</reference>
<comment type="caution">
    <text evidence="1">The sequence shown here is derived from an EMBL/GenBank/DDBJ whole genome shotgun (WGS) entry which is preliminary data.</text>
</comment>
<organism evidence="1 2">
    <name type="scientific">Naegleria lovaniensis</name>
    <name type="common">Amoeba</name>
    <dbReference type="NCBI Taxonomy" id="51637"/>
    <lineage>
        <taxon>Eukaryota</taxon>
        <taxon>Discoba</taxon>
        <taxon>Heterolobosea</taxon>
        <taxon>Tetramitia</taxon>
        <taxon>Eutetramitia</taxon>
        <taxon>Vahlkampfiidae</taxon>
        <taxon>Naegleria</taxon>
    </lineage>
</organism>
<evidence type="ECO:0000313" key="1">
    <source>
        <dbReference type="EMBL" id="KAG2383483.1"/>
    </source>
</evidence>